<reference evidence="4" key="1">
    <citation type="journal article" date="2019" name="Int. J. Syst. Evol. Microbiol.">
        <title>The Global Catalogue of Microorganisms (GCM) 10K type strain sequencing project: providing services to taxonomists for standard genome sequencing and annotation.</title>
        <authorList>
            <consortium name="The Broad Institute Genomics Platform"/>
            <consortium name="The Broad Institute Genome Sequencing Center for Infectious Disease"/>
            <person name="Wu L."/>
            <person name="Ma J."/>
        </authorList>
    </citation>
    <scope>NUCLEOTIDE SEQUENCE [LARGE SCALE GENOMIC DNA]</scope>
    <source>
        <strain evidence="4">CGMCC 1.10698</strain>
    </source>
</reference>
<feature type="transmembrane region" description="Helical" evidence="1">
    <location>
        <begin position="75"/>
        <end position="93"/>
    </location>
</feature>
<sequence>MWSICDASAVAALIMRSWLAEGEQVLIRCRPHARILVWPVVVGLLVMMGAGAALARLQPVQYASWAADVPLLREPAIVLLVTLVLFIEILYPVRRTLQWAGTRYILTSRRFVLRRGTLGRRSREYLLTQVHSIEMRQKLRQRPVGSGELDVHLQNGTLHTFHEVPCVAEFHAEVQTAWSHALRASFQQAPGPGYYAGQVGLGANDDDGHLNGKELRKLGREQ</sequence>
<organism evidence="3 4">
    <name type="scientific">Arthrobacter cryoconiti</name>
    <dbReference type="NCBI Taxonomy" id="748907"/>
    <lineage>
        <taxon>Bacteria</taxon>
        <taxon>Bacillati</taxon>
        <taxon>Actinomycetota</taxon>
        <taxon>Actinomycetes</taxon>
        <taxon>Micrococcales</taxon>
        <taxon>Micrococcaceae</taxon>
        <taxon>Arthrobacter</taxon>
    </lineage>
</organism>
<dbReference type="PANTHER" id="PTHR37938">
    <property type="entry name" value="BLL0215 PROTEIN"/>
    <property type="match status" value="1"/>
</dbReference>
<keyword evidence="1" id="KW-0812">Transmembrane</keyword>
<evidence type="ECO:0000313" key="3">
    <source>
        <dbReference type="EMBL" id="MFC4266764.1"/>
    </source>
</evidence>
<dbReference type="InterPro" id="IPR005182">
    <property type="entry name" value="YdbS-like_PH"/>
</dbReference>
<accession>A0ABV8R6E7</accession>
<evidence type="ECO:0000313" key="4">
    <source>
        <dbReference type="Proteomes" id="UP001595773"/>
    </source>
</evidence>
<proteinExistence type="predicted"/>
<feature type="domain" description="YdbS-like PH" evidence="2">
    <location>
        <begin position="99"/>
        <end position="167"/>
    </location>
</feature>
<dbReference type="Proteomes" id="UP001595773">
    <property type="component" value="Unassembled WGS sequence"/>
</dbReference>
<dbReference type="PANTHER" id="PTHR37938:SF1">
    <property type="entry name" value="BLL0215 PROTEIN"/>
    <property type="match status" value="1"/>
</dbReference>
<dbReference type="Pfam" id="PF03703">
    <property type="entry name" value="bPH_2"/>
    <property type="match status" value="1"/>
</dbReference>
<gene>
    <name evidence="3" type="ORF">ACFOW9_14235</name>
</gene>
<keyword evidence="1" id="KW-0472">Membrane</keyword>
<feature type="transmembrane region" description="Helical" evidence="1">
    <location>
        <begin position="35"/>
        <end position="55"/>
    </location>
</feature>
<evidence type="ECO:0000259" key="2">
    <source>
        <dbReference type="Pfam" id="PF03703"/>
    </source>
</evidence>
<evidence type="ECO:0000256" key="1">
    <source>
        <dbReference type="SAM" id="Phobius"/>
    </source>
</evidence>
<name>A0ABV8R6E7_9MICC</name>
<dbReference type="EMBL" id="JBHSCQ010000022">
    <property type="protein sequence ID" value="MFC4266764.1"/>
    <property type="molecule type" value="Genomic_DNA"/>
</dbReference>
<comment type="caution">
    <text evidence="3">The sequence shown here is derived from an EMBL/GenBank/DDBJ whole genome shotgun (WGS) entry which is preliminary data.</text>
</comment>
<keyword evidence="4" id="KW-1185">Reference proteome</keyword>
<protein>
    <submittedName>
        <fullName evidence="3">PH domain-containing protein</fullName>
    </submittedName>
</protein>
<keyword evidence="1" id="KW-1133">Transmembrane helix</keyword>
<dbReference type="RefSeq" id="WP_376991881.1">
    <property type="nucleotide sequence ID" value="NZ_BAABLL010000010.1"/>
</dbReference>